<dbReference type="CDD" id="cd00082">
    <property type="entry name" value="HisKA"/>
    <property type="match status" value="1"/>
</dbReference>
<dbReference type="RefSeq" id="WP_394836471.1">
    <property type="nucleotide sequence ID" value="NZ_CP089929.1"/>
</dbReference>
<dbReference type="InterPro" id="IPR036097">
    <property type="entry name" value="HisK_dim/P_sf"/>
</dbReference>
<dbReference type="PROSITE" id="PS50109">
    <property type="entry name" value="HIS_KIN"/>
    <property type="match status" value="1"/>
</dbReference>
<dbReference type="InterPro" id="IPR000700">
    <property type="entry name" value="PAS-assoc_C"/>
</dbReference>
<feature type="domain" description="Histidine kinase" evidence="6">
    <location>
        <begin position="375"/>
        <end position="592"/>
    </location>
</feature>
<dbReference type="PROSITE" id="PS50112">
    <property type="entry name" value="PAS"/>
    <property type="match status" value="1"/>
</dbReference>
<dbReference type="SUPFAM" id="SSF52172">
    <property type="entry name" value="CheY-like"/>
    <property type="match status" value="1"/>
</dbReference>
<evidence type="ECO:0000256" key="3">
    <source>
        <dbReference type="ARBA" id="ARBA00022553"/>
    </source>
</evidence>
<evidence type="ECO:0000259" key="7">
    <source>
        <dbReference type="PROSITE" id="PS50110"/>
    </source>
</evidence>
<evidence type="ECO:0000259" key="9">
    <source>
        <dbReference type="PROSITE" id="PS50113"/>
    </source>
</evidence>
<evidence type="ECO:0000256" key="5">
    <source>
        <dbReference type="SAM" id="Coils"/>
    </source>
</evidence>
<accession>A0ABZ2L7F7</accession>
<feature type="coiled-coil region" evidence="5">
    <location>
        <begin position="335"/>
        <end position="363"/>
    </location>
</feature>
<dbReference type="Gene3D" id="3.30.565.10">
    <property type="entry name" value="Histidine kinase-like ATPase, C-terminal domain"/>
    <property type="match status" value="1"/>
</dbReference>
<dbReference type="InterPro" id="IPR004358">
    <property type="entry name" value="Sig_transdc_His_kin-like_C"/>
</dbReference>
<keyword evidence="10" id="KW-0547">Nucleotide-binding</keyword>
<dbReference type="InterPro" id="IPR035965">
    <property type="entry name" value="PAS-like_dom_sf"/>
</dbReference>
<dbReference type="Gene3D" id="3.40.50.2300">
    <property type="match status" value="1"/>
</dbReference>
<evidence type="ECO:0000256" key="1">
    <source>
        <dbReference type="ARBA" id="ARBA00000085"/>
    </source>
</evidence>
<dbReference type="SUPFAM" id="SSF55785">
    <property type="entry name" value="PYP-like sensor domain (PAS domain)"/>
    <property type="match status" value="1"/>
</dbReference>
<dbReference type="InterPro" id="IPR011006">
    <property type="entry name" value="CheY-like_superfamily"/>
</dbReference>
<sequence length="754" mass="83455">MSTSTGDLHQQLLARPTHGSHFVLFYDDEDLLTKSVATFLRDGISEREPVIVIATAAHCEQFRAVLQADSIDVADAMAAGRLKLLDAEETLASFMVDGMPDGARFATVLDREIGELRERFPRGRLRAYGEMVDLLCREGQGEAAIRLEELWTELANRHSFSLFCAYIMDSFSGSDPELYARVCEVHTHAFPSPRESRTHARLRAVADLQQRARVLEAEIERAKHSDMFRLLVESVKDYAIFVLDPGGKVQTWNAGAQRIKGYAAHEIVGQHFSRFYPQEDIDAGKCELELEGAARDGRFEDEGWRVRKDGARFWANVIITALFDDSGKLVGFAKVTRDLTERRKAEEERHRAERERAEFAKSQEVNRIKDQFLATLSHELRTPLNAIFGWATLLMQSDNLSEVTKAAETIQRNANAQMRIVDDLLDISRIVTGKMRLDVAPVELQEIVRDALEVVRPAADAKEISLVVVGADRKMIVVGDALRLQQTIWNLLSNSVKFSGRNTVITVTLQQEGSTIELAVSDQGRGIEPAFLPYVFEPFRQADTGATRKTGGVGLGLAIAKHIVELHGGSVSVTSEGLGKGTTFLVKMPIRAVVPQEDKAPRKVPASSGAAREGHRENVHLDGVCVLVVDDDADARDILCLLLRNRGASVVAAGSAEEGRRLLGTSDPHVIVSDIAMPGEDGYQFLRSVRTRTMEEGGMTPALALTAYAYNEDRRRALEAGFNYHLAKPVNHEELLSAVRNLVTFAGKRSAPRP</sequence>
<dbReference type="GO" id="GO:0005524">
    <property type="term" value="F:ATP binding"/>
    <property type="evidence" value="ECO:0007669"/>
    <property type="project" value="UniProtKB-KW"/>
</dbReference>
<feature type="modified residue" description="4-aspartylphosphate" evidence="4">
    <location>
        <position position="674"/>
    </location>
</feature>
<dbReference type="PANTHER" id="PTHR43547">
    <property type="entry name" value="TWO-COMPONENT HISTIDINE KINASE"/>
    <property type="match status" value="1"/>
</dbReference>
<dbReference type="Pfam" id="PF02518">
    <property type="entry name" value="HATPase_c"/>
    <property type="match status" value="1"/>
</dbReference>
<dbReference type="InterPro" id="IPR003594">
    <property type="entry name" value="HATPase_dom"/>
</dbReference>
<keyword evidence="11" id="KW-1185">Reference proteome</keyword>
<reference evidence="10" key="1">
    <citation type="submission" date="2021-12" db="EMBL/GenBank/DDBJ databases">
        <title>Discovery of the Pendulisporaceae a myxobacterial family with distinct sporulation behavior and unique specialized metabolism.</title>
        <authorList>
            <person name="Garcia R."/>
            <person name="Popoff A."/>
            <person name="Bader C.D."/>
            <person name="Loehr J."/>
            <person name="Walesch S."/>
            <person name="Walt C."/>
            <person name="Boldt J."/>
            <person name="Bunk B."/>
            <person name="Haeckl F.J.F.P.J."/>
            <person name="Gunesch A.P."/>
            <person name="Birkelbach J."/>
            <person name="Nuebel U."/>
            <person name="Pietschmann T."/>
            <person name="Bach T."/>
            <person name="Mueller R."/>
        </authorList>
    </citation>
    <scope>NUCLEOTIDE SEQUENCE</scope>
    <source>
        <strain evidence="10">MSr11367</strain>
    </source>
</reference>
<keyword evidence="10" id="KW-0067">ATP-binding</keyword>
<dbReference type="Pfam" id="PF00512">
    <property type="entry name" value="HisKA"/>
    <property type="match status" value="1"/>
</dbReference>
<dbReference type="InterPro" id="IPR003661">
    <property type="entry name" value="HisK_dim/P_dom"/>
</dbReference>
<dbReference type="Gene3D" id="1.10.287.130">
    <property type="match status" value="1"/>
</dbReference>
<dbReference type="SUPFAM" id="SSF55874">
    <property type="entry name" value="ATPase domain of HSP90 chaperone/DNA topoisomerase II/histidine kinase"/>
    <property type="match status" value="1"/>
</dbReference>
<dbReference type="PROSITE" id="PS50110">
    <property type="entry name" value="RESPONSE_REGULATORY"/>
    <property type="match status" value="1"/>
</dbReference>
<proteinExistence type="predicted"/>
<dbReference type="Pfam" id="PF00072">
    <property type="entry name" value="Response_reg"/>
    <property type="match status" value="1"/>
</dbReference>
<dbReference type="PANTHER" id="PTHR43547:SF2">
    <property type="entry name" value="HYBRID SIGNAL TRANSDUCTION HISTIDINE KINASE C"/>
    <property type="match status" value="1"/>
</dbReference>
<feature type="domain" description="Response regulatory" evidence="7">
    <location>
        <begin position="625"/>
        <end position="743"/>
    </location>
</feature>
<evidence type="ECO:0000256" key="2">
    <source>
        <dbReference type="ARBA" id="ARBA00012438"/>
    </source>
</evidence>
<dbReference type="SMART" id="SM00387">
    <property type="entry name" value="HATPase_c"/>
    <property type="match status" value="1"/>
</dbReference>
<dbReference type="SMART" id="SM00091">
    <property type="entry name" value="PAS"/>
    <property type="match status" value="1"/>
</dbReference>
<evidence type="ECO:0000313" key="10">
    <source>
        <dbReference type="EMBL" id="WXB06813.1"/>
    </source>
</evidence>
<dbReference type="SMART" id="SM00448">
    <property type="entry name" value="REC"/>
    <property type="match status" value="1"/>
</dbReference>
<dbReference type="Pfam" id="PF13426">
    <property type="entry name" value="PAS_9"/>
    <property type="match status" value="1"/>
</dbReference>
<protein>
    <recommendedName>
        <fullName evidence="2">histidine kinase</fullName>
        <ecNumber evidence="2">2.7.13.3</ecNumber>
    </recommendedName>
</protein>
<dbReference type="InterPro" id="IPR036890">
    <property type="entry name" value="HATPase_C_sf"/>
</dbReference>
<dbReference type="InterPro" id="IPR005467">
    <property type="entry name" value="His_kinase_dom"/>
</dbReference>
<name>A0ABZ2L7F7_9BACT</name>
<dbReference type="EC" id="2.7.13.3" evidence="2"/>
<dbReference type="EMBL" id="CP089983">
    <property type="protein sequence ID" value="WXB06813.1"/>
    <property type="molecule type" value="Genomic_DNA"/>
</dbReference>
<dbReference type="Proteomes" id="UP001374803">
    <property type="component" value="Chromosome"/>
</dbReference>
<comment type="catalytic activity">
    <reaction evidence="1">
        <text>ATP + protein L-histidine = ADP + protein N-phospho-L-histidine.</text>
        <dbReference type="EC" id="2.7.13.3"/>
    </reaction>
</comment>
<dbReference type="PROSITE" id="PS50113">
    <property type="entry name" value="PAC"/>
    <property type="match status" value="1"/>
</dbReference>
<dbReference type="CDD" id="cd00130">
    <property type="entry name" value="PAS"/>
    <property type="match status" value="1"/>
</dbReference>
<dbReference type="InterPro" id="IPR000014">
    <property type="entry name" value="PAS"/>
</dbReference>
<evidence type="ECO:0000256" key="4">
    <source>
        <dbReference type="PROSITE-ProRule" id="PRU00169"/>
    </source>
</evidence>
<feature type="domain" description="PAC" evidence="9">
    <location>
        <begin position="299"/>
        <end position="351"/>
    </location>
</feature>
<organism evidence="10 11">
    <name type="scientific">Pendulispora rubella</name>
    <dbReference type="NCBI Taxonomy" id="2741070"/>
    <lineage>
        <taxon>Bacteria</taxon>
        <taxon>Pseudomonadati</taxon>
        <taxon>Myxococcota</taxon>
        <taxon>Myxococcia</taxon>
        <taxon>Myxococcales</taxon>
        <taxon>Sorangiineae</taxon>
        <taxon>Pendulisporaceae</taxon>
        <taxon>Pendulispora</taxon>
    </lineage>
</organism>
<dbReference type="InterPro" id="IPR001789">
    <property type="entry name" value="Sig_transdc_resp-reg_receiver"/>
</dbReference>
<evidence type="ECO:0000259" key="8">
    <source>
        <dbReference type="PROSITE" id="PS50112"/>
    </source>
</evidence>
<dbReference type="SMART" id="SM00388">
    <property type="entry name" value="HisKA"/>
    <property type="match status" value="1"/>
</dbReference>
<evidence type="ECO:0000259" key="6">
    <source>
        <dbReference type="PROSITE" id="PS50109"/>
    </source>
</evidence>
<evidence type="ECO:0000313" key="11">
    <source>
        <dbReference type="Proteomes" id="UP001374803"/>
    </source>
</evidence>
<dbReference type="SUPFAM" id="SSF47384">
    <property type="entry name" value="Homodimeric domain of signal transducing histidine kinase"/>
    <property type="match status" value="1"/>
</dbReference>
<keyword evidence="5" id="KW-0175">Coiled coil</keyword>
<feature type="domain" description="PAS" evidence="8">
    <location>
        <begin position="224"/>
        <end position="279"/>
    </location>
</feature>
<gene>
    <name evidence="10" type="ORF">LVJ94_06145</name>
</gene>
<keyword evidence="3 4" id="KW-0597">Phosphoprotein</keyword>
<dbReference type="NCBIfam" id="TIGR00229">
    <property type="entry name" value="sensory_box"/>
    <property type="match status" value="1"/>
</dbReference>
<dbReference type="Pfam" id="PF14417">
    <property type="entry name" value="MEDS"/>
    <property type="match status" value="1"/>
</dbReference>
<dbReference type="PRINTS" id="PR00344">
    <property type="entry name" value="BCTRLSENSOR"/>
</dbReference>
<dbReference type="InterPro" id="IPR025847">
    <property type="entry name" value="MEDS_domain"/>
</dbReference>
<dbReference type="Gene3D" id="3.30.450.20">
    <property type="entry name" value="PAS domain"/>
    <property type="match status" value="1"/>
</dbReference>